<evidence type="ECO:0000313" key="1">
    <source>
        <dbReference type="EMBL" id="MDA0165769.1"/>
    </source>
</evidence>
<organism evidence="1 2">
    <name type="scientific">Solirubrobacter ginsenosidimutans</name>
    <dbReference type="NCBI Taxonomy" id="490573"/>
    <lineage>
        <taxon>Bacteria</taxon>
        <taxon>Bacillati</taxon>
        <taxon>Actinomycetota</taxon>
        <taxon>Thermoleophilia</taxon>
        <taxon>Solirubrobacterales</taxon>
        <taxon>Solirubrobacteraceae</taxon>
        <taxon>Solirubrobacter</taxon>
    </lineage>
</organism>
<dbReference type="Proteomes" id="UP001149140">
    <property type="component" value="Unassembled WGS sequence"/>
</dbReference>
<reference evidence="1" key="1">
    <citation type="submission" date="2022-10" db="EMBL/GenBank/DDBJ databases">
        <title>The WGS of Solirubrobacter ginsenosidimutans DSM 21036.</title>
        <authorList>
            <person name="Jiang Z."/>
        </authorList>
    </citation>
    <scope>NUCLEOTIDE SEQUENCE</scope>
    <source>
        <strain evidence="1">DSM 21036</strain>
    </source>
</reference>
<proteinExistence type="predicted"/>
<name>A0A9X3MZS4_9ACTN</name>
<sequence>MAEIVLERPWEAESMSIADLLMSQHRWGRTRCRRFLASIPMVETKTIGSMTERQRNELARRLSGDHETGYALIA</sequence>
<dbReference type="AlphaFoldDB" id="A0A9X3MZS4"/>
<dbReference type="EMBL" id="JAPDOD010000052">
    <property type="protein sequence ID" value="MDA0165769.1"/>
    <property type="molecule type" value="Genomic_DNA"/>
</dbReference>
<gene>
    <name evidence="1" type="ORF">OM076_36220</name>
</gene>
<accession>A0A9X3MZS4</accession>
<protein>
    <submittedName>
        <fullName evidence="1">Uncharacterized protein</fullName>
    </submittedName>
</protein>
<evidence type="ECO:0000313" key="2">
    <source>
        <dbReference type="Proteomes" id="UP001149140"/>
    </source>
</evidence>
<dbReference type="Gene3D" id="1.10.8.50">
    <property type="match status" value="1"/>
</dbReference>
<keyword evidence="2" id="KW-1185">Reference proteome</keyword>
<comment type="caution">
    <text evidence="1">The sequence shown here is derived from an EMBL/GenBank/DDBJ whole genome shotgun (WGS) entry which is preliminary data.</text>
</comment>
<dbReference type="RefSeq" id="WP_270045031.1">
    <property type="nucleotide sequence ID" value="NZ_JAPDOD010000052.1"/>
</dbReference>